<dbReference type="Gene3D" id="3.40.190.290">
    <property type="match status" value="1"/>
</dbReference>
<dbReference type="PRINTS" id="PR00039">
    <property type="entry name" value="HTHLYSR"/>
</dbReference>
<dbReference type="PROSITE" id="PS50931">
    <property type="entry name" value="HTH_LYSR"/>
    <property type="match status" value="1"/>
</dbReference>
<evidence type="ECO:0000259" key="5">
    <source>
        <dbReference type="PROSITE" id="PS50931"/>
    </source>
</evidence>
<dbReference type="Pfam" id="PF03466">
    <property type="entry name" value="LysR_substrate"/>
    <property type="match status" value="1"/>
</dbReference>
<evidence type="ECO:0000256" key="3">
    <source>
        <dbReference type="ARBA" id="ARBA00023125"/>
    </source>
</evidence>
<evidence type="ECO:0000313" key="7">
    <source>
        <dbReference type="Proteomes" id="UP000596929"/>
    </source>
</evidence>
<feature type="domain" description="HTH lysR-type" evidence="5">
    <location>
        <begin position="1"/>
        <end position="58"/>
    </location>
</feature>
<dbReference type="PANTHER" id="PTHR30419">
    <property type="entry name" value="HTH-TYPE TRANSCRIPTIONAL REGULATOR YBHD"/>
    <property type="match status" value="1"/>
</dbReference>
<dbReference type="Pfam" id="PF00126">
    <property type="entry name" value="HTH_1"/>
    <property type="match status" value="1"/>
</dbReference>
<comment type="similarity">
    <text evidence="1">Belongs to the LysR transcriptional regulatory family.</text>
</comment>
<comment type="caution">
    <text evidence="6">The sequence shown here is derived from an EMBL/GenBank/DDBJ whole genome shotgun (WGS) entry which is preliminary data.</text>
</comment>
<evidence type="ECO:0000256" key="1">
    <source>
        <dbReference type="ARBA" id="ARBA00009437"/>
    </source>
</evidence>
<evidence type="ECO:0000256" key="2">
    <source>
        <dbReference type="ARBA" id="ARBA00023015"/>
    </source>
</evidence>
<dbReference type="SUPFAM" id="SSF53850">
    <property type="entry name" value="Periplasmic binding protein-like II"/>
    <property type="match status" value="1"/>
</dbReference>
<dbReference type="Proteomes" id="UP000596929">
    <property type="component" value="Unassembled WGS sequence"/>
</dbReference>
<dbReference type="InterPro" id="IPR000847">
    <property type="entry name" value="LysR_HTH_N"/>
</dbReference>
<keyword evidence="2" id="KW-0805">Transcription regulation</keyword>
<keyword evidence="4" id="KW-0804">Transcription</keyword>
<dbReference type="EMBL" id="JACOOO010000015">
    <property type="protein sequence ID" value="MBC5628837.1"/>
    <property type="molecule type" value="Genomic_DNA"/>
</dbReference>
<dbReference type="InterPro" id="IPR036390">
    <property type="entry name" value="WH_DNA-bd_sf"/>
</dbReference>
<dbReference type="Gene3D" id="1.10.10.10">
    <property type="entry name" value="Winged helix-like DNA-binding domain superfamily/Winged helix DNA-binding domain"/>
    <property type="match status" value="1"/>
</dbReference>
<dbReference type="RefSeq" id="WP_186859781.1">
    <property type="nucleotide sequence ID" value="NZ_JACOOO010000015.1"/>
</dbReference>
<keyword evidence="3" id="KW-0238">DNA-binding</keyword>
<dbReference type="PANTHER" id="PTHR30419:SF28">
    <property type="entry name" value="HTH-TYPE TRANSCRIPTIONAL REGULATOR BSDA"/>
    <property type="match status" value="1"/>
</dbReference>
<protein>
    <submittedName>
        <fullName evidence="6">LysR family transcriptional regulator</fullName>
    </submittedName>
</protein>
<dbReference type="InterPro" id="IPR050950">
    <property type="entry name" value="HTH-type_LysR_regulators"/>
</dbReference>
<organism evidence="6 7">
    <name type="scientific">Clostridium hominis</name>
    <dbReference type="NCBI Taxonomy" id="2763036"/>
    <lineage>
        <taxon>Bacteria</taxon>
        <taxon>Bacillati</taxon>
        <taxon>Bacillota</taxon>
        <taxon>Clostridia</taxon>
        <taxon>Eubacteriales</taxon>
        <taxon>Clostridiaceae</taxon>
        <taxon>Clostridium</taxon>
    </lineage>
</organism>
<sequence length="277" mass="31483">MNLQQLEYFKVIAETKNFTIASNILAVTQPALSKAISKLEEELDVNLFEREGRNIKITKYGEVFLKYAESALNDIEKGKEKLNDMKGCNDNIISIASTSCIGATFIPFLISNFFKNNLQIKFNINNETTEDILKDLKNKKVDFGFFTNIEDIDDYPEIESILVKREEYVLIVPKNHRLANREEVSLKELKDEYFIAYNDKSSDKRISYSDFMGYTPKISAEPTEASVLSGLVAAGAGIAIIINTPMINTNKISTIKIKEDIGYKSIYIGWNRDSYMT</sequence>
<proteinExistence type="inferred from homology"/>
<reference evidence="6 7" key="1">
    <citation type="submission" date="2020-08" db="EMBL/GenBank/DDBJ databases">
        <title>Genome public.</title>
        <authorList>
            <person name="Liu C."/>
            <person name="Sun Q."/>
        </authorList>
    </citation>
    <scope>NUCLEOTIDE SEQUENCE [LARGE SCALE GENOMIC DNA]</scope>
    <source>
        <strain evidence="6 7">NSJ-6</strain>
    </source>
</reference>
<dbReference type="SUPFAM" id="SSF46785">
    <property type="entry name" value="Winged helix' DNA-binding domain"/>
    <property type="match status" value="1"/>
</dbReference>
<gene>
    <name evidence="6" type="ORF">H8S20_08035</name>
</gene>
<evidence type="ECO:0000313" key="6">
    <source>
        <dbReference type="EMBL" id="MBC5628837.1"/>
    </source>
</evidence>
<evidence type="ECO:0000256" key="4">
    <source>
        <dbReference type="ARBA" id="ARBA00023163"/>
    </source>
</evidence>
<keyword evidence="7" id="KW-1185">Reference proteome</keyword>
<name>A0ABR7DBW5_9CLOT</name>
<accession>A0ABR7DBW5</accession>
<dbReference type="InterPro" id="IPR005119">
    <property type="entry name" value="LysR_subst-bd"/>
</dbReference>
<dbReference type="InterPro" id="IPR036388">
    <property type="entry name" value="WH-like_DNA-bd_sf"/>
</dbReference>